<dbReference type="EMBL" id="HACA01027569">
    <property type="protein sequence ID" value="CDW44930.1"/>
    <property type="molecule type" value="Transcribed_RNA"/>
</dbReference>
<organism evidence="1">
    <name type="scientific">Lepeophtheirus salmonis</name>
    <name type="common">Salmon louse</name>
    <name type="synonym">Caligus salmonis</name>
    <dbReference type="NCBI Taxonomy" id="72036"/>
    <lineage>
        <taxon>Eukaryota</taxon>
        <taxon>Metazoa</taxon>
        <taxon>Ecdysozoa</taxon>
        <taxon>Arthropoda</taxon>
        <taxon>Crustacea</taxon>
        <taxon>Multicrustacea</taxon>
        <taxon>Hexanauplia</taxon>
        <taxon>Copepoda</taxon>
        <taxon>Siphonostomatoida</taxon>
        <taxon>Caligidae</taxon>
        <taxon>Lepeophtheirus</taxon>
    </lineage>
</organism>
<name>A0A0K2V3Q8_LEPSM</name>
<accession>A0A0K2V3Q8</accession>
<sequence>LKDSKKELFRSSISKEGICVKNKQSIAIRKGKKKPVCYLRSFFFSVHYSISLGDVNISISKKNSWIS</sequence>
<reference evidence="1" key="1">
    <citation type="submission" date="2014-05" db="EMBL/GenBank/DDBJ databases">
        <authorList>
            <person name="Chronopoulou M."/>
        </authorList>
    </citation>
    <scope>NUCLEOTIDE SEQUENCE</scope>
    <source>
        <tissue evidence="1">Whole organism</tissue>
    </source>
</reference>
<proteinExistence type="predicted"/>
<dbReference type="AlphaFoldDB" id="A0A0K2V3Q8"/>
<protein>
    <submittedName>
        <fullName evidence="1">Uncharacterized protein</fullName>
    </submittedName>
</protein>
<feature type="non-terminal residue" evidence="1">
    <location>
        <position position="1"/>
    </location>
</feature>
<evidence type="ECO:0000313" key="1">
    <source>
        <dbReference type="EMBL" id="CDW44930.1"/>
    </source>
</evidence>